<feature type="domain" description="TnsA endonuclease N-terminal" evidence="1">
    <location>
        <begin position="51"/>
        <end position="126"/>
    </location>
</feature>
<accession>A0ABN5NFD9</accession>
<evidence type="ECO:0000313" key="3">
    <source>
        <dbReference type="Proteomes" id="UP000256971"/>
    </source>
</evidence>
<dbReference type="Proteomes" id="UP000256971">
    <property type="component" value="Chromosome"/>
</dbReference>
<dbReference type="InterPro" id="IPR011335">
    <property type="entry name" value="Restrct_endonuc-II-like"/>
</dbReference>
<dbReference type="Gene3D" id="3.40.1350.10">
    <property type="match status" value="1"/>
</dbReference>
<dbReference type="SUPFAM" id="SSF52980">
    <property type="entry name" value="Restriction endonuclease-like"/>
    <property type="match status" value="1"/>
</dbReference>
<dbReference type="InterPro" id="IPR014833">
    <property type="entry name" value="TnsA_N"/>
</dbReference>
<gene>
    <name evidence="2" type="ORF">DY252_00530</name>
</gene>
<sequence length="215" mass="24798">MMFDPHAQRSRKVVRRTTHRVVGRFPSLKSSRVVHWESQLERDMIRLLEFDPAVLSYREQPGPLTYFESGKRRKYTPDFIAQMTSGVTVFEVKPYEQSITSPLKERLAAFREYYSAQGIDFLVMTEREIRKEPRLSNITKLLRYQREIVNPASKQVVINLIDSGVQTLAGLFEHLKEHGVPFSQVYALIAQGILGVDINQPIDNDDTSVCLRRAS</sequence>
<dbReference type="EMBL" id="CP031555">
    <property type="protein sequence ID" value="AXO12904.1"/>
    <property type="molecule type" value="Genomic_DNA"/>
</dbReference>
<evidence type="ECO:0000259" key="1">
    <source>
        <dbReference type="Pfam" id="PF08722"/>
    </source>
</evidence>
<proteinExistence type="predicted"/>
<organism evidence="2 3">
    <name type="scientific">Thalassospira indica</name>
    <dbReference type="NCBI Taxonomy" id="1891279"/>
    <lineage>
        <taxon>Bacteria</taxon>
        <taxon>Pseudomonadati</taxon>
        <taxon>Pseudomonadota</taxon>
        <taxon>Alphaproteobacteria</taxon>
        <taxon>Rhodospirillales</taxon>
        <taxon>Thalassospiraceae</taxon>
        <taxon>Thalassospira</taxon>
    </lineage>
</organism>
<name>A0ABN5NFD9_9PROT</name>
<keyword evidence="3" id="KW-1185">Reference proteome</keyword>
<dbReference type="Pfam" id="PF08722">
    <property type="entry name" value="Tn7_TnsA-like_N"/>
    <property type="match status" value="1"/>
</dbReference>
<protein>
    <recommendedName>
        <fullName evidence="1">TnsA endonuclease N-terminal domain-containing protein</fullName>
    </recommendedName>
</protein>
<evidence type="ECO:0000313" key="2">
    <source>
        <dbReference type="EMBL" id="AXO12904.1"/>
    </source>
</evidence>
<reference evidence="2 3" key="1">
    <citation type="submission" date="2018-08" db="EMBL/GenBank/DDBJ databases">
        <title>Complete genome sequence of type strain Thalassospira indica MCCC 1A01103T, isolated from isolated from deep seawater of the Indian Ocean.</title>
        <authorList>
            <person name="Liu Y."/>
        </authorList>
    </citation>
    <scope>NUCLEOTIDE SEQUENCE [LARGE SCALE GENOMIC DNA]</scope>
    <source>
        <strain evidence="2 3">PB8BT</strain>
    </source>
</reference>
<dbReference type="InterPro" id="IPR011856">
    <property type="entry name" value="tRNA_endonuc-like_dom_sf"/>
</dbReference>
<dbReference type="RefSeq" id="WP_082923383.1">
    <property type="nucleotide sequence ID" value="NZ_CP031555.1"/>
</dbReference>